<evidence type="ECO:0000313" key="1">
    <source>
        <dbReference type="EMBL" id="TXD93146.1"/>
    </source>
</evidence>
<dbReference type="CDD" id="cd24013">
    <property type="entry name" value="ASKHA_ATPase_BT3980-like"/>
    <property type="match status" value="1"/>
</dbReference>
<comment type="caution">
    <text evidence="1">The sequence shown here is derived from an EMBL/GenBank/DDBJ whole genome shotgun (WGS) entry which is preliminary data.</text>
</comment>
<dbReference type="Gene3D" id="3.30.420.260">
    <property type="match status" value="1"/>
</dbReference>
<dbReference type="EMBL" id="VORY01000013">
    <property type="protein sequence ID" value="TXD93146.1"/>
    <property type="molecule type" value="Genomic_DNA"/>
</dbReference>
<protein>
    <submittedName>
        <fullName evidence="1">DUF3822 family protein</fullName>
    </submittedName>
</protein>
<reference evidence="1 2" key="1">
    <citation type="submission" date="2019-08" db="EMBL/GenBank/DDBJ databases">
        <title>Genome sequence of Gillisia hiemivivida IC154 (type strain).</title>
        <authorList>
            <person name="Bowman J.P."/>
        </authorList>
    </citation>
    <scope>NUCLEOTIDE SEQUENCE [LARGE SCALE GENOMIC DNA]</scope>
    <source>
        <strain evidence="1 2">IC154</strain>
    </source>
</reference>
<keyword evidence="2" id="KW-1185">Reference proteome</keyword>
<organism evidence="1 2">
    <name type="scientific">Gillisia hiemivivida</name>
    <dbReference type="NCBI Taxonomy" id="291190"/>
    <lineage>
        <taxon>Bacteria</taxon>
        <taxon>Pseudomonadati</taxon>
        <taxon>Bacteroidota</taxon>
        <taxon>Flavobacteriia</taxon>
        <taxon>Flavobacteriales</taxon>
        <taxon>Flavobacteriaceae</taxon>
        <taxon>Gillisia</taxon>
    </lineage>
</organism>
<dbReference type="Proteomes" id="UP000321367">
    <property type="component" value="Unassembled WGS sequence"/>
</dbReference>
<dbReference type="OrthoDB" id="658622at2"/>
<dbReference type="AlphaFoldDB" id="A0A5C6ZR74"/>
<accession>A0A5C6ZR74</accession>
<dbReference type="Gene3D" id="3.30.420.250">
    <property type="match status" value="1"/>
</dbReference>
<dbReference type="Pfam" id="PF12864">
    <property type="entry name" value="DUF3822"/>
    <property type="match status" value="1"/>
</dbReference>
<proteinExistence type="predicted"/>
<name>A0A5C6ZR74_9FLAO</name>
<gene>
    <name evidence="1" type="ORF">ES724_11075</name>
</gene>
<dbReference type="InterPro" id="IPR024213">
    <property type="entry name" value="DUF3822"/>
</dbReference>
<dbReference type="RefSeq" id="WP_146932986.1">
    <property type="nucleotide sequence ID" value="NZ_CBCSHZ010000032.1"/>
</dbReference>
<evidence type="ECO:0000313" key="2">
    <source>
        <dbReference type="Proteomes" id="UP000321367"/>
    </source>
</evidence>
<sequence length="275" mass="32346">MIITKNEKQDIFKMSIQVRLNGFSFCILNCSNNEITWYKKIDLGKEQSPVEILKEIEKLYAEETNLQTEFLEVIVLFSNNLYTVVPESFFIEEEASTYLKFNTKILKTDVVAHDMLAHGLVNVYIPYTNINNYFFDKYGEFEFRNNISVLIEAVLAKNTESKNAQVYLNDYSSYYDLVIVKQNKLLLANTFQYDTKEDFIYYLLFTAEQLQIDPSEFNLWLLGDISKNSDNFNIAYTYVKYIDFLIPAFNFTSKLEQSETFHREAFSLLKTLKCE</sequence>